<organism evidence="1 2">
    <name type="scientific">Nocardioides conyzicola</name>
    <dbReference type="NCBI Taxonomy" id="1651781"/>
    <lineage>
        <taxon>Bacteria</taxon>
        <taxon>Bacillati</taxon>
        <taxon>Actinomycetota</taxon>
        <taxon>Actinomycetes</taxon>
        <taxon>Propionibacteriales</taxon>
        <taxon>Nocardioidaceae</taxon>
        <taxon>Nocardioides</taxon>
    </lineage>
</organism>
<evidence type="ECO:0000313" key="2">
    <source>
        <dbReference type="Proteomes" id="UP001499974"/>
    </source>
</evidence>
<dbReference type="EMBL" id="BAABKM010000002">
    <property type="protein sequence ID" value="GAA4704321.1"/>
    <property type="molecule type" value="Genomic_DNA"/>
</dbReference>
<dbReference type="InterPro" id="IPR024787">
    <property type="entry name" value="EcsC"/>
</dbReference>
<reference evidence="2" key="1">
    <citation type="journal article" date="2019" name="Int. J. Syst. Evol. Microbiol.">
        <title>The Global Catalogue of Microorganisms (GCM) 10K type strain sequencing project: providing services to taxonomists for standard genome sequencing and annotation.</title>
        <authorList>
            <consortium name="The Broad Institute Genomics Platform"/>
            <consortium name="The Broad Institute Genome Sequencing Center for Infectious Disease"/>
            <person name="Wu L."/>
            <person name="Ma J."/>
        </authorList>
    </citation>
    <scope>NUCLEOTIDE SEQUENCE [LARGE SCALE GENOMIC DNA]</scope>
    <source>
        <strain evidence="2">JCM 18531</strain>
    </source>
</reference>
<comment type="caution">
    <text evidence="1">The sequence shown here is derived from an EMBL/GenBank/DDBJ whole genome shotgun (WGS) entry which is preliminary data.</text>
</comment>
<name>A0ABP8XAR1_9ACTN</name>
<gene>
    <name evidence="1" type="ORF">GCM10023349_22320</name>
</gene>
<accession>A0ABP8XAR1</accession>
<evidence type="ECO:0000313" key="1">
    <source>
        <dbReference type="EMBL" id="GAA4704321.1"/>
    </source>
</evidence>
<proteinExistence type="predicted"/>
<dbReference type="Proteomes" id="UP001499974">
    <property type="component" value="Unassembled WGS sequence"/>
</dbReference>
<protein>
    <submittedName>
        <fullName evidence="1">EcsC family protein</fullName>
    </submittedName>
</protein>
<keyword evidence="2" id="KW-1185">Reference proteome</keyword>
<dbReference type="Pfam" id="PF12787">
    <property type="entry name" value="EcsC"/>
    <property type="match status" value="1"/>
</dbReference>
<sequence>MTSAAGKYVAPRLPALAPELNATFVREALNRAIHGIGPLPSAPAAAEKALRETKGNRKRAVKAVVDDHIRYAGAQGMLTSVGGAFTAMVTIPTNITGLALIQARMVAVIAHLRGYDLEDPRVRNAILACMLGEDRVEALVKARKIPAPPMALATAPVHDPEIERVLCAEVTSELVTRVAGKRAAIMVARKVPIVGGVVGMSVDGFATYQIGRYAGGELRPRNRR</sequence>